<keyword evidence="2" id="KW-0813">Transport</keyword>
<comment type="caution">
    <text evidence="4">The sequence shown here is derived from an EMBL/GenBank/DDBJ whole genome shotgun (WGS) entry which is preliminary data.</text>
</comment>
<dbReference type="InterPro" id="IPR058647">
    <property type="entry name" value="BSH_CzcB-like"/>
</dbReference>
<evidence type="ECO:0000259" key="3">
    <source>
        <dbReference type="Pfam" id="PF25973"/>
    </source>
</evidence>
<dbReference type="Gene3D" id="2.40.50.100">
    <property type="match status" value="1"/>
</dbReference>
<dbReference type="Gene3D" id="2.40.420.20">
    <property type="match status" value="1"/>
</dbReference>
<dbReference type="Gene3D" id="2.40.30.170">
    <property type="match status" value="1"/>
</dbReference>
<protein>
    <submittedName>
        <fullName evidence="4">Membrane protein</fullName>
    </submittedName>
</protein>
<accession>A0ABQ6FGK9</accession>
<dbReference type="Gene3D" id="1.10.287.470">
    <property type="entry name" value="Helix hairpin bin"/>
    <property type="match status" value="1"/>
</dbReference>
<evidence type="ECO:0000256" key="2">
    <source>
        <dbReference type="ARBA" id="ARBA00022448"/>
    </source>
</evidence>
<evidence type="ECO:0000256" key="1">
    <source>
        <dbReference type="ARBA" id="ARBA00009477"/>
    </source>
</evidence>
<comment type="similarity">
    <text evidence="1">Belongs to the membrane fusion protein (MFP) (TC 8.A.1) family.</text>
</comment>
<keyword evidence="5" id="KW-1185">Reference proteome</keyword>
<organism evidence="4 5">
    <name type="scientific">Zoogloea oryzae</name>
    <dbReference type="NCBI Taxonomy" id="310767"/>
    <lineage>
        <taxon>Bacteria</taxon>
        <taxon>Pseudomonadati</taxon>
        <taxon>Pseudomonadota</taxon>
        <taxon>Betaproteobacteria</taxon>
        <taxon>Rhodocyclales</taxon>
        <taxon>Zoogloeaceae</taxon>
        <taxon>Zoogloea</taxon>
    </lineage>
</organism>
<dbReference type="PANTHER" id="PTHR30097">
    <property type="entry name" value="CATION EFFLUX SYSTEM PROTEIN CUSB"/>
    <property type="match status" value="1"/>
</dbReference>
<dbReference type="EMBL" id="BSPX01000074">
    <property type="protein sequence ID" value="GLT24139.1"/>
    <property type="molecule type" value="Genomic_DNA"/>
</dbReference>
<dbReference type="RefSeq" id="WP_284189303.1">
    <property type="nucleotide sequence ID" value="NZ_BSPX01000074.1"/>
</dbReference>
<name>A0ABQ6FGK9_9RHOO</name>
<reference evidence="5" key="1">
    <citation type="journal article" date="2019" name="Int. J. Syst. Evol. Microbiol.">
        <title>The Global Catalogue of Microorganisms (GCM) 10K type strain sequencing project: providing services to taxonomists for standard genome sequencing and annotation.</title>
        <authorList>
            <consortium name="The Broad Institute Genomics Platform"/>
            <consortium name="The Broad Institute Genome Sequencing Center for Infectious Disease"/>
            <person name="Wu L."/>
            <person name="Ma J."/>
        </authorList>
    </citation>
    <scope>NUCLEOTIDE SEQUENCE [LARGE SCALE GENOMIC DNA]</scope>
    <source>
        <strain evidence="5">NBRC 102407</strain>
    </source>
</reference>
<dbReference type="InterPro" id="IPR006143">
    <property type="entry name" value="RND_pump_MFP"/>
</dbReference>
<dbReference type="NCBIfam" id="TIGR01730">
    <property type="entry name" value="RND_mfp"/>
    <property type="match status" value="1"/>
</dbReference>
<proteinExistence type="inferred from homology"/>
<dbReference type="InterPro" id="IPR051909">
    <property type="entry name" value="MFP_Cation_Efflux"/>
</dbReference>
<dbReference type="SUPFAM" id="SSF111369">
    <property type="entry name" value="HlyD-like secretion proteins"/>
    <property type="match status" value="1"/>
</dbReference>
<dbReference type="PANTHER" id="PTHR30097:SF4">
    <property type="entry name" value="SLR6042 PROTEIN"/>
    <property type="match status" value="1"/>
</dbReference>
<feature type="domain" description="CzcB-like barrel-sandwich hybrid" evidence="3">
    <location>
        <begin position="78"/>
        <end position="214"/>
    </location>
</feature>
<evidence type="ECO:0000313" key="4">
    <source>
        <dbReference type="EMBL" id="GLT24139.1"/>
    </source>
</evidence>
<sequence length="372" mass="38197">MYPAPIIPMPSIALRPLIAAVALAGPAFSAIALDPAFIAITPSQGQALGVATQRVVSGSSAAAAGLPATVSIPNSQVRVIAAPLAGVVESLETAPGMTVKKGQLLVRISSPQALELQRDRLQADAQATFSRQTLSRDEQLYREGLIAESRLQASRANAAQSAAQAAERRQELALAQHSGGQTLSLVAPIAGSVLEQHVSVGQRVEQSAPLYRIARLDPLSVEIQAPLAVASQVKVGTPLRIPSTGARGELIAIGRAVDSATQSVLLRGLVTHGADSLRPGQATAVDLDLGNKGAAGNATLQVPASAVLRHDNKQWVFVAARDAATAGYRAIPISVTGRLGDTSLITGLPPDATVVTSGVAALKATWLGIGKE</sequence>
<evidence type="ECO:0000313" key="5">
    <source>
        <dbReference type="Proteomes" id="UP001157167"/>
    </source>
</evidence>
<gene>
    <name evidence="4" type="ORF">GCM10007933_36110</name>
</gene>
<dbReference type="Proteomes" id="UP001157167">
    <property type="component" value="Unassembled WGS sequence"/>
</dbReference>
<dbReference type="Pfam" id="PF25973">
    <property type="entry name" value="BSH_CzcB"/>
    <property type="match status" value="1"/>
</dbReference>